<protein>
    <submittedName>
        <fullName evidence="1">Uncharacterized protein</fullName>
    </submittedName>
</protein>
<accession>A0ACB9HQ40</accession>
<dbReference type="Proteomes" id="UP001056120">
    <property type="component" value="Linkage Group LG11"/>
</dbReference>
<sequence>MKESLIMKAFNLHMTKDQNVPVETTSFDRAKLTRVPSWYEHSTSLRKQNKRSRKFEHPRSLRKQNRQGQIIQVDGKKMNSRDLCVSKTDGVIGGNFRYFDGHLAYESESNTEIEDKSFSQMLLKVKHSEHFHQFLKSGEIECFCEDVGGLLVGFYFHNSDMFLFNTFTDEVVFDLDVFGFGVLDRIFGNVGNGGVVTEDGSFMESDPVIKHLLVDPSYLGTTKGSSNVFGFGGGLGNGGLFLTLPGYKAVAKELTTSESEFLV</sequence>
<evidence type="ECO:0000313" key="2">
    <source>
        <dbReference type="Proteomes" id="UP001056120"/>
    </source>
</evidence>
<proteinExistence type="predicted"/>
<reference evidence="2" key="1">
    <citation type="journal article" date="2022" name="Mol. Ecol. Resour.">
        <title>The genomes of chicory, endive, great burdock and yacon provide insights into Asteraceae palaeo-polyploidization history and plant inulin production.</title>
        <authorList>
            <person name="Fan W."/>
            <person name="Wang S."/>
            <person name="Wang H."/>
            <person name="Wang A."/>
            <person name="Jiang F."/>
            <person name="Liu H."/>
            <person name="Zhao H."/>
            <person name="Xu D."/>
            <person name="Zhang Y."/>
        </authorList>
    </citation>
    <scope>NUCLEOTIDE SEQUENCE [LARGE SCALE GENOMIC DNA]</scope>
    <source>
        <strain evidence="2">cv. Yunnan</strain>
    </source>
</reference>
<evidence type="ECO:0000313" key="1">
    <source>
        <dbReference type="EMBL" id="KAI3797932.1"/>
    </source>
</evidence>
<comment type="caution">
    <text evidence="1">The sequence shown here is derived from an EMBL/GenBank/DDBJ whole genome shotgun (WGS) entry which is preliminary data.</text>
</comment>
<keyword evidence="2" id="KW-1185">Reference proteome</keyword>
<dbReference type="EMBL" id="CM042028">
    <property type="protein sequence ID" value="KAI3797932.1"/>
    <property type="molecule type" value="Genomic_DNA"/>
</dbReference>
<reference evidence="1 2" key="2">
    <citation type="journal article" date="2022" name="Mol. Ecol. Resour.">
        <title>The genomes of chicory, endive, great burdock and yacon provide insights into Asteraceae paleo-polyploidization history and plant inulin production.</title>
        <authorList>
            <person name="Fan W."/>
            <person name="Wang S."/>
            <person name="Wang H."/>
            <person name="Wang A."/>
            <person name="Jiang F."/>
            <person name="Liu H."/>
            <person name="Zhao H."/>
            <person name="Xu D."/>
            <person name="Zhang Y."/>
        </authorList>
    </citation>
    <scope>NUCLEOTIDE SEQUENCE [LARGE SCALE GENOMIC DNA]</scope>
    <source>
        <strain evidence="2">cv. Yunnan</strain>
        <tissue evidence="1">Leaves</tissue>
    </source>
</reference>
<organism evidence="1 2">
    <name type="scientific">Smallanthus sonchifolius</name>
    <dbReference type="NCBI Taxonomy" id="185202"/>
    <lineage>
        <taxon>Eukaryota</taxon>
        <taxon>Viridiplantae</taxon>
        <taxon>Streptophyta</taxon>
        <taxon>Embryophyta</taxon>
        <taxon>Tracheophyta</taxon>
        <taxon>Spermatophyta</taxon>
        <taxon>Magnoliopsida</taxon>
        <taxon>eudicotyledons</taxon>
        <taxon>Gunneridae</taxon>
        <taxon>Pentapetalae</taxon>
        <taxon>asterids</taxon>
        <taxon>campanulids</taxon>
        <taxon>Asterales</taxon>
        <taxon>Asteraceae</taxon>
        <taxon>Asteroideae</taxon>
        <taxon>Heliantheae alliance</taxon>
        <taxon>Millerieae</taxon>
        <taxon>Smallanthus</taxon>
    </lineage>
</organism>
<name>A0ACB9HQ40_9ASTR</name>
<gene>
    <name evidence="1" type="ORF">L1987_33197</name>
</gene>